<comment type="caution">
    <text evidence="2">The sequence shown here is derived from an EMBL/GenBank/DDBJ whole genome shotgun (WGS) entry which is preliminary data.</text>
</comment>
<reference evidence="2 3" key="1">
    <citation type="journal article" date="2024" name="G3 (Bethesda)">
        <title>Genome assembly of Hibiscus sabdariffa L. provides insights into metabolisms of medicinal natural products.</title>
        <authorList>
            <person name="Kim T."/>
        </authorList>
    </citation>
    <scope>NUCLEOTIDE SEQUENCE [LARGE SCALE GENOMIC DNA]</scope>
    <source>
        <strain evidence="2">TK-2024</strain>
        <tissue evidence="2">Old leaves</tissue>
    </source>
</reference>
<gene>
    <name evidence="2" type="ORF">V6N12_010686</name>
</gene>
<dbReference type="EMBL" id="JBBPBM010000012">
    <property type="protein sequence ID" value="KAK8562612.1"/>
    <property type="molecule type" value="Genomic_DNA"/>
</dbReference>
<feature type="region of interest" description="Disordered" evidence="1">
    <location>
        <begin position="1"/>
        <end position="22"/>
    </location>
</feature>
<accession>A0ABR2EKV7</accession>
<protein>
    <submittedName>
        <fullName evidence="2">Uncharacterized protein</fullName>
    </submittedName>
</protein>
<proteinExistence type="predicted"/>
<organism evidence="2 3">
    <name type="scientific">Hibiscus sabdariffa</name>
    <name type="common">roselle</name>
    <dbReference type="NCBI Taxonomy" id="183260"/>
    <lineage>
        <taxon>Eukaryota</taxon>
        <taxon>Viridiplantae</taxon>
        <taxon>Streptophyta</taxon>
        <taxon>Embryophyta</taxon>
        <taxon>Tracheophyta</taxon>
        <taxon>Spermatophyta</taxon>
        <taxon>Magnoliopsida</taxon>
        <taxon>eudicotyledons</taxon>
        <taxon>Gunneridae</taxon>
        <taxon>Pentapetalae</taxon>
        <taxon>rosids</taxon>
        <taxon>malvids</taxon>
        <taxon>Malvales</taxon>
        <taxon>Malvaceae</taxon>
        <taxon>Malvoideae</taxon>
        <taxon>Hibiscus</taxon>
    </lineage>
</organism>
<dbReference type="Proteomes" id="UP001472677">
    <property type="component" value="Unassembled WGS sequence"/>
</dbReference>
<sequence>MPTFDSSSSVITPDYFGDELGSPPRTIQLRGVANQRFNKAVTEELKNGFINCIQMVENRGKPRQGEPILDGLFCFETLVISNVK</sequence>
<name>A0ABR2EKV7_9ROSI</name>
<evidence type="ECO:0000313" key="2">
    <source>
        <dbReference type="EMBL" id="KAK8562612.1"/>
    </source>
</evidence>
<evidence type="ECO:0000313" key="3">
    <source>
        <dbReference type="Proteomes" id="UP001472677"/>
    </source>
</evidence>
<feature type="compositionally biased region" description="Polar residues" evidence="1">
    <location>
        <begin position="1"/>
        <end position="11"/>
    </location>
</feature>
<keyword evidence="3" id="KW-1185">Reference proteome</keyword>
<evidence type="ECO:0000256" key="1">
    <source>
        <dbReference type="SAM" id="MobiDB-lite"/>
    </source>
</evidence>